<organism evidence="2 3">
    <name type="scientific">Popillia japonica</name>
    <name type="common">Japanese beetle</name>
    <dbReference type="NCBI Taxonomy" id="7064"/>
    <lineage>
        <taxon>Eukaryota</taxon>
        <taxon>Metazoa</taxon>
        <taxon>Ecdysozoa</taxon>
        <taxon>Arthropoda</taxon>
        <taxon>Hexapoda</taxon>
        <taxon>Insecta</taxon>
        <taxon>Pterygota</taxon>
        <taxon>Neoptera</taxon>
        <taxon>Endopterygota</taxon>
        <taxon>Coleoptera</taxon>
        <taxon>Polyphaga</taxon>
        <taxon>Scarabaeiformia</taxon>
        <taxon>Scarabaeidae</taxon>
        <taxon>Rutelinae</taxon>
        <taxon>Popillia</taxon>
    </lineage>
</organism>
<keyword evidence="2" id="KW-0255">Endonuclease</keyword>
<evidence type="ECO:0000313" key="2">
    <source>
        <dbReference type="EMBL" id="KAK9754641.1"/>
    </source>
</evidence>
<keyword evidence="2" id="KW-0540">Nuclease</keyword>
<evidence type="ECO:0000313" key="3">
    <source>
        <dbReference type="Proteomes" id="UP001458880"/>
    </source>
</evidence>
<dbReference type="AlphaFoldDB" id="A0AAW1N3V1"/>
<comment type="caution">
    <text evidence="2">The sequence shown here is derived from an EMBL/GenBank/DDBJ whole genome shotgun (WGS) entry which is preliminary data.</text>
</comment>
<protein>
    <submittedName>
        <fullName evidence="2">Endonuclease-reverse transcriptase</fullName>
    </submittedName>
</protein>
<dbReference type="Gene3D" id="3.60.10.10">
    <property type="entry name" value="Endonuclease/exonuclease/phosphatase"/>
    <property type="match status" value="1"/>
</dbReference>
<evidence type="ECO:0000259" key="1">
    <source>
        <dbReference type="Pfam" id="PF14529"/>
    </source>
</evidence>
<sequence>MELFGDAYHVYRHDRNSENPSVRGGGVLVAIHSNFSSSCVLLPTNNIEAVYTSVYVNNNHIIFGSIYIPPASDITTYSNLLHDIEKLTDRYPDAKLCLVGDFNLPGIEWSREDDQLIGIPSNSLETFVCDNLAYHGLLQHNFNVNMNNTTLDLVLVNSDNVKVYAI</sequence>
<dbReference type="Proteomes" id="UP001458880">
    <property type="component" value="Unassembled WGS sequence"/>
</dbReference>
<feature type="domain" description="Endonuclease/exonuclease/phosphatase" evidence="1">
    <location>
        <begin position="62"/>
        <end position="160"/>
    </location>
</feature>
<keyword evidence="3" id="KW-1185">Reference proteome</keyword>
<dbReference type="InterPro" id="IPR005135">
    <property type="entry name" value="Endo/exonuclease/phosphatase"/>
</dbReference>
<proteinExistence type="predicted"/>
<dbReference type="GO" id="GO:0004519">
    <property type="term" value="F:endonuclease activity"/>
    <property type="evidence" value="ECO:0007669"/>
    <property type="project" value="UniProtKB-KW"/>
</dbReference>
<accession>A0AAW1N3V1</accession>
<name>A0AAW1N3V1_POPJA</name>
<dbReference type="InterPro" id="IPR036691">
    <property type="entry name" value="Endo/exonu/phosph_ase_sf"/>
</dbReference>
<gene>
    <name evidence="2" type="ORF">QE152_g1165</name>
</gene>
<dbReference type="SUPFAM" id="SSF56219">
    <property type="entry name" value="DNase I-like"/>
    <property type="match status" value="1"/>
</dbReference>
<reference evidence="2 3" key="1">
    <citation type="journal article" date="2024" name="BMC Genomics">
        <title>De novo assembly and annotation of Popillia japonica's genome with initial clues to its potential as an invasive pest.</title>
        <authorList>
            <person name="Cucini C."/>
            <person name="Boschi S."/>
            <person name="Funari R."/>
            <person name="Cardaioli E."/>
            <person name="Iannotti N."/>
            <person name="Marturano G."/>
            <person name="Paoli F."/>
            <person name="Bruttini M."/>
            <person name="Carapelli A."/>
            <person name="Frati F."/>
            <person name="Nardi F."/>
        </authorList>
    </citation>
    <scope>NUCLEOTIDE SEQUENCE [LARGE SCALE GENOMIC DNA]</scope>
    <source>
        <strain evidence="2">DMR45628</strain>
    </source>
</reference>
<keyword evidence="2" id="KW-0378">Hydrolase</keyword>
<dbReference type="EMBL" id="JASPKY010000006">
    <property type="protein sequence ID" value="KAK9754641.1"/>
    <property type="molecule type" value="Genomic_DNA"/>
</dbReference>
<dbReference type="Pfam" id="PF14529">
    <property type="entry name" value="Exo_endo_phos_2"/>
    <property type="match status" value="1"/>
</dbReference>